<dbReference type="Gene3D" id="2.130.10.10">
    <property type="entry name" value="YVTN repeat-like/Quinoprotein amine dehydrogenase"/>
    <property type="match status" value="2"/>
</dbReference>
<evidence type="ECO:0000259" key="3">
    <source>
        <dbReference type="Pfam" id="PF12894"/>
    </source>
</evidence>
<dbReference type="Pfam" id="PF00400">
    <property type="entry name" value="WD40"/>
    <property type="match status" value="1"/>
</dbReference>
<sequence>MSSAQSPVRDSLVATRGFHRAIDAYVVQITFDRGGEFVAFGLGDGAVHFAPVADAEAEWTSVFVHEGAVLSLAADVVPGAVVTGGDDGDFRRVKPDGEAVTLSDLGSKWVDHVTSFAPGRGRGRDKDVPILACSAGKQVHLFDARGQKLKVLEHPSTVTGISFDNRGKRIAASHYNGASLWFVAAKTDTPRRLEWKGSHIGVALHPDGESVVTSMQENALHGWRLTDSQHMRMSGYPTKPESISFSRSGRWLASSGADTIVMWPFFGGGPMGKPPLELAGGASVVVSRVQFNPRSDVVAAGFADGRVVLADIESQRIVPVAEPGHGAITALAWNDSGSHLAFGTETGFAGVVDLSKR</sequence>
<organism evidence="4 5">
    <name type="scientific">Acidisoma silvae</name>
    <dbReference type="NCBI Taxonomy" id="2802396"/>
    <lineage>
        <taxon>Bacteria</taxon>
        <taxon>Pseudomonadati</taxon>
        <taxon>Pseudomonadota</taxon>
        <taxon>Alphaproteobacteria</taxon>
        <taxon>Acetobacterales</taxon>
        <taxon>Acidocellaceae</taxon>
        <taxon>Acidisoma</taxon>
    </lineage>
</organism>
<dbReference type="Proteomes" id="UP000708298">
    <property type="component" value="Unassembled WGS sequence"/>
</dbReference>
<gene>
    <name evidence="4" type="ORF">ASILVAE211_09570</name>
</gene>
<dbReference type="Pfam" id="PF12894">
    <property type="entry name" value="ANAPC4_WD40"/>
    <property type="match status" value="1"/>
</dbReference>
<comment type="caution">
    <text evidence="4">The sequence shown here is derived from an EMBL/GenBank/DDBJ whole genome shotgun (WGS) entry which is preliminary data.</text>
</comment>
<accession>A0A963YRU2</accession>
<keyword evidence="2" id="KW-0677">Repeat</keyword>
<protein>
    <submittedName>
        <fullName evidence="4">WD40 repeat domain-containing protein</fullName>
    </submittedName>
</protein>
<dbReference type="InterPro" id="IPR015943">
    <property type="entry name" value="WD40/YVTN_repeat-like_dom_sf"/>
</dbReference>
<dbReference type="InterPro" id="IPR024977">
    <property type="entry name" value="Apc4-like_WD40_dom"/>
</dbReference>
<reference evidence="4" key="1">
    <citation type="journal article" date="2021" name="Microorganisms">
        <title>Acidisoma silvae sp. nov. and Acidisomacellulosilytica sp. nov., Two Acidophilic Bacteria Isolated from Decaying Wood, Hydrolyzing Cellulose and Producing Poly-3-hydroxybutyrate.</title>
        <authorList>
            <person name="Mieszkin S."/>
            <person name="Pouder E."/>
            <person name="Uroz S."/>
            <person name="Simon-Colin C."/>
            <person name="Alain K."/>
        </authorList>
    </citation>
    <scope>NUCLEOTIDE SEQUENCE</scope>
    <source>
        <strain evidence="4">HW T2.11</strain>
    </source>
</reference>
<feature type="domain" description="Anaphase-promoting complex subunit 4-like WD40" evidence="3">
    <location>
        <begin position="290"/>
        <end position="354"/>
    </location>
</feature>
<dbReference type="SUPFAM" id="SSF50978">
    <property type="entry name" value="WD40 repeat-like"/>
    <property type="match status" value="1"/>
</dbReference>
<name>A0A963YRU2_9PROT</name>
<dbReference type="RefSeq" id="WP_227321075.1">
    <property type="nucleotide sequence ID" value="NZ_JAESVB010000003.1"/>
</dbReference>
<dbReference type="PANTHER" id="PTHR19848:SF8">
    <property type="entry name" value="F-BOX AND WD REPEAT DOMAIN CONTAINING 7"/>
    <property type="match status" value="1"/>
</dbReference>
<dbReference type="InterPro" id="IPR036322">
    <property type="entry name" value="WD40_repeat_dom_sf"/>
</dbReference>
<evidence type="ECO:0000256" key="2">
    <source>
        <dbReference type="ARBA" id="ARBA00022737"/>
    </source>
</evidence>
<keyword evidence="5" id="KW-1185">Reference proteome</keyword>
<dbReference type="AlphaFoldDB" id="A0A963YRU2"/>
<dbReference type="SMART" id="SM00320">
    <property type="entry name" value="WD40"/>
    <property type="match status" value="5"/>
</dbReference>
<evidence type="ECO:0000256" key="1">
    <source>
        <dbReference type="ARBA" id="ARBA00022574"/>
    </source>
</evidence>
<dbReference type="EMBL" id="JAESVB010000003">
    <property type="protein sequence ID" value="MCB8875427.1"/>
    <property type="molecule type" value="Genomic_DNA"/>
</dbReference>
<reference evidence="4" key="2">
    <citation type="submission" date="2021-01" db="EMBL/GenBank/DDBJ databases">
        <authorList>
            <person name="Mieszkin S."/>
            <person name="Pouder E."/>
            <person name="Alain K."/>
        </authorList>
    </citation>
    <scope>NUCLEOTIDE SEQUENCE</scope>
    <source>
        <strain evidence="4">HW T2.11</strain>
    </source>
</reference>
<keyword evidence="1" id="KW-0853">WD repeat</keyword>
<evidence type="ECO:0000313" key="5">
    <source>
        <dbReference type="Proteomes" id="UP000708298"/>
    </source>
</evidence>
<dbReference type="PANTHER" id="PTHR19848">
    <property type="entry name" value="WD40 REPEAT PROTEIN"/>
    <property type="match status" value="1"/>
</dbReference>
<dbReference type="InterPro" id="IPR001680">
    <property type="entry name" value="WD40_rpt"/>
</dbReference>
<proteinExistence type="predicted"/>
<evidence type="ECO:0000313" key="4">
    <source>
        <dbReference type="EMBL" id="MCB8875427.1"/>
    </source>
</evidence>